<name>A0ABW7VTD3_STROI</name>
<dbReference type="EMBL" id="JBIRWM010000045">
    <property type="protein sequence ID" value="MFI2162767.1"/>
    <property type="molecule type" value="Genomic_DNA"/>
</dbReference>
<comment type="caution">
    <text evidence="1">The sequence shown here is derived from an EMBL/GenBank/DDBJ whole genome shotgun (WGS) entry which is preliminary data.</text>
</comment>
<protein>
    <submittedName>
        <fullName evidence="1">Uncharacterized protein</fullName>
    </submittedName>
</protein>
<evidence type="ECO:0000313" key="1">
    <source>
        <dbReference type="EMBL" id="MFI2162767.1"/>
    </source>
</evidence>
<reference evidence="1 2" key="1">
    <citation type="submission" date="2024-10" db="EMBL/GenBank/DDBJ databases">
        <title>The Natural Products Discovery Center: Release of the First 8490 Sequenced Strains for Exploring Actinobacteria Biosynthetic Diversity.</title>
        <authorList>
            <person name="Kalkreuter E."/>
            <person name="Kautsar S.A."/>
            <person name="Yang D."/>
            <person name="Bader C.D."/>
            <person name="Teijaro C.N."/>
            <person name="Fluegel L."/>
            <person name="Davis C.M."/>
            <person name="Simpson J.R."/>
            <person name="Lauterbach L."/>
            <person name="Steele A.D."/>
            <person name="Gui C."/>
            <person name="Meng S."/>
            <person name="Li G."/>
            <person name="Viehrig K."/>
            <person name="Ye F."/>
            <person name="Su P."/>
            <person name="Kiefer A.F."/>
            <person name="Nichols A."/>
            <person name="Cepeda A.J."/>
            <person name="Yan W."/>
            <person name="Fan B."/>
            <person name="Jiang Y."/>
            <person name="Adhikari A."/>
            <person name="Zheng C.-J."/>
            <person name="Schuster L."/>
            <person name="Cowan T.M."/>
            <person name="Smanski M.J."/>
            <person name="Chevrette M.G."/>
            <person name="De Carvalho L.P.S."/>
            <person name="Shen B."/>
        </authorList>
    </citation>
    <scope>NUCLEOTIDE SEQUENCE [LARGE SCALE GENOMIC DNA]</scope>
    <source>
        <strain evidence="1 2">NPDC020295</strain>
    </source>
</reference>
<sequence length="120" mass="13353">MIAVVLGDDMPACVRWEILMHERFSDVWICKDFGRATTRADPAELGRAVLAAYLTGRDSRGETFRVLVRTDHGHHLVITTAQLTDPGWEADPALCQALPAYLRNALTRHQSREEAGTPPT</sequence>
<gene>
    <name evidence="1" type="ORF">ACH49L_45410</name>
</gene>
<organism evidence="1 2">
    <name type="scientific">Streptomyces olivaceoviridis</name>
    <name type="common">Streptomyces corchorusii</name>
    <dbReference type="NCBI Taxonomy" id="1921"/>
    <lineage>
        <taxon>Bacteria</taxon>
        <taxon>Bacillati</taxon>
        <taxon>Actinomycetota</taxon>
        <taxon>Actinomycetes</taxon>
        <taxon>Kitasatosporales</taxon>
        <taxon>Streptomycetaceae</taxon>
        <taxon>Streptomyces</taxon>
    </lineage>
</organism>
<accession>A0ABW7VTD3</accession>
<evidence type="ECO:0000313" key="2">
    <source>
        <dbReference type="Proteomes" id="UP001611397"/>
    </source>
</evidence>
<dbReference type="RefSeq" id="WP_244218672.1">
    <property type="nucleotide sequence ID" value="NZ_JBIRUT010000032.1"/>
</dbReference>
<keyword evidence="2" id="KW-1185">Reference proteome</keyword>
<dbReference type="Proteomes" id="UP001611397">
    <property type="component" value="Unassembled WGS sequence"/>
</dbReference>
<proteinExistence type="predicted"/>